<dbReference type="InterPro" id="IPR004837">
    <property type="entry name" value="NaCa_Exmemb"/>
</dbReference>
<keyword evidence="3 5" id="KW-1133">Transmembrane helix</keyword>
<comment type="subcellular location">
    <subcellularLocation>
        <location evidence="1">Membrane</location>
        <topology evidence="1">Multi-pass membrane protein</topology>
    </subcellularLocation>
</comment>
<keyword evidence="2 5" id="KW-0812">Transmembrane</keyword>
<protein>
    <submittedName>
        <fullName evidence="7">CaCA family Na+/Ca+ antiporter</fullName>
    </submittedName>
</protein>
<feature type="transmembrane region" description="Helical" evidence="5">
    <location>
        <begin position="207"/>
        <end position="229"/>
    </location>
</feature>
<dbReference type="InterPro" id="IPR004481">
    <property type="entry name" value="K/Na/Ca-exchanger"/>
</dbReference>
<dbReference type="PANTHER" id="PTHR10846:SF8">
    <property type="entry name" value="INNER MEMBRANE PROTEIN YRBG"/>
    <property type="match status" value="1"/>
</dbReference>
<organism evidence="7 8">
    <name type="scientific">Stenotrophomonas chelatiphaga</name>
    <dbReference type="NCBI Taxonomy" id="517011"/>
    <lineage>
        <taxon>Bacteria</taxon>
        <taxon>Pseudomonadati</taxon>
        <taxon>Pseudomonadota</taxon>
        <taxon>Gammaproteobacteria</taxon>
        <taxon>Lysobacterales</taxon>
        <taxon>Lysobacteraceae</taxon>
        <taxon>Stenotrophomonas</taxon>
    </lineage>
</organism>
<dbReference type="Proteomes" id="UP000051386">
    <property type="component" value="Unassembled WGS sequence"/>
</dbReference>
<dbReference type="PANTHER" id="PTHR10846">
    <property type="entry name" value="SODIUM/POTASSIUM/CALCIUM EXCHANGER"/>
    <property type="match status" value="1"/>
</dbReference>
<evidence type="ECO:0000256" key="3">
    <source>
        <dbReference type="ARBA" id="ARBA00022989"/>
    </source>
</evidence>
<name>A0A0R0CU21_9GAMM</name>
<feature type="transmembrane region" description="Helical" evidence="5">
    <location>
        <begin position="268"/>
        <end position="287"/>
    </location>
</feature>
<feature type="transmembrane region" description="Helical" evidence="5">
    <location>
        <begin position="241"/>
        <end position="262"/>
    </location>
</feature>
<gene>
    <name evidence="7" type="ORF">ABB28_13415</name>
</gene>
<feature type="domain" description="Sodium/calcium exchanger membrane region" evidence="6">
    <location>
        <begin position="5"/>
        <end position="145"/>
    </location>
</feature>
<dbReference type="GO" id="GO:0008273">
    <property type="term" value="F:calcium, potassium:sodium antiporter activity"/>
    <property type="evidence" value="ECO:0007669"/>
    <property type="project" value="TreeGrafter"/>
</dbReference>
<keyword evidence="8" id="KW-1185">Reference proteome</keyword>
<evidence type="ECO:0000256" key="2">
    <source>
        <dbReference type="ARBA" id="ARBA00022692"/>
    </source>
</evidence>
<dbReference type="Pfam" id="PF01699">
    <property type="entry name" value="Na_Ca_ex"/>
    <property type="match status" value="2"/>
</dbReference>
<feature type="transmembrane region" description="Helical" evidence="5">
    <location>
        <begin position="104"/>
        <end position="121"/>
    </location>
</feature>
<evidence type="ECO:0000259" key="6">
    <source>
        <dbReference type="Pfam" id="PF01699"/>
    </source>
</evidence>
<dbReference type="Gene3D" id="1.20.1420.30">
    <property type="entry name" value="NCX, central ion-binding region"/>
    <property type="match status" value="1"/>
</dbReference>
<feature type="transmembrane region" description="Helical" evidence="5">
    <location>
        <begin position="167"/>
        <end position="187"/>
    </location>
</feature>
<keyword evidence="4 5" id="KW-0472">Membrane</keyword>
<feature type="domain" description="Sodium/calcium exchanger membrane region" evidence="6">
    <location>
        <begin position="174"/>
        <end position="309"/>
    </location>
</feature>
<sequence>MIALAIAWFVLGIILLGLGGDTVVKAASGLAQRFGASPFTAGLLLLGVATSVPELAVNARALAVGQPELALGNVVGSTLANLGLTLALAALAVPLLLRARVVVVAWFGVLAAALLLIVFGLDGQLLRWEGGVLLAAFVLFFVLLLRRGRHEAPEVRALIADAAVSRPGLTLNLVRMAIAALTLYWGARLVVGAAADLGAALGWTPLLVGLLPVAIGTALPEIAAAVMAARRGQGDMVVGHVLGSSVVNLLLVIGVMAVVQPLALPASFVRLELPAVLAFALVLYPMLRGDLRISRAEGGVLLGAFVAWVGLELALLVA</sequence>
<evidence type="ECO:0000313" key="8">
    <source>
        <dbReference type="Proteomes" id="UP000051386"/>
    </source>
</evidence>
<dbReference type="RefSeq" id="WP_057509094.1">
    <property type="nucleotide sequence ID" value="NZ_LDJK01000062.1"/>
</dbReference>
<evidence type="ECO:0000256" key="5">
    <source>
        <dbReference type="SAM" id="Phobius"/>
    </source>
</evidence>
<dbReference type="InterPro" id="IPR044880">
    <property type="entry name" value="NCX_ion-bd_dom_sf"/>
</dbReference>
<reference evidence="7 8" key="1">
    <citation type="submission" date="2015-05" db="EMBL/GenBank/DDBJ databases">
        <title>Genome sequencing and analysis of members of genus Stenotrophomonas.</title>
        <authorList>
            <person name="Patil P.P."/>
            <person name="Midha S."/>
            <person name="Patil P.B."/>
        </authorList>
    </citation>
    <scope>NUCLEOTIDE SEQUENCE [LARGE SCALE GENOMIC DNA]</scope>
    <source>
        <strain evidence="7 8">DSM 21508</strain>
    </source>
</reference>
<proteinExistence type="predicted"/>
<evidence type="ECO:0000256" key="4">
    <source>
        <dbReference type="ARBA" id="ARBA00023136"/>
    </source>
</evidence>
<dbReference type="EMBL" id="LDJK01000062">
    <property type="protein sequence ID" value="KRG72885.1"/>
    <property type="molecule type" value="Genomic_DNA"/>
</dbReference>
<evidence type="ECO:0000313" key="7">
    <source>
        <dbReference type="EMBL" id="KRG72885.1"/>
    </source>
</evidence>
<dbReference type="AlphaFoldDB" id="A0A0R0CU21"/>
<feature type="transmembrane region" description="Helical" evidence="5">
    <location>
        <begin position="79"/>
        <end position="97"/>
    </location>
</feature>
<comment type="caution">
    <text evidence="7">The sequence shown here is derived from an EMBL/GenBank/DDBJ whole genome shotgun (WGS) entry which is preliminary data.</text>
</comment>
<dbReference type="GO" id="GO:0005886">
    <property type="term" value="C:plasma membrane"/>
    <property type="evidence" value="ECO:0007669"/>
    <property type="project" value="TreeGrafter"/>
</dbReference>
<accession>A0A0R0CU21</accession>
<feature type="transmembrane region" description="Helical" evidence="5">
    <location>
        <begin position="299"/>
        <end position="317"/>
    </location>
</feature>
<dbReference type="PATRIC" id="fig|517011.3.peg.2603"/>
<evidence type="ECO:0000256" key="1">
    <source>
        <dbReference type="ARBA" id="ARBA00004141"/>
    </source>
</evidence>
<dbReference type="GO" id="GO:0006874">
    <property type="term" value="P:intracellular calcium ion homeostasis"/>
    <property type="evidence" value="ECO:0007669"/>
    <property type="project" value="TreeGrafter"/>
</dbReference>
<feature type="transmembrane region" description="Helical" evidence="5">
    <location>
        <begin position="127"/>
        <end position="146"/>
    </location>
</feature>
<dbReference type="GO" id="GO:0005262">
    <property type="term" value="F:calcium channel activity"/>
    <property type="evidence" value="ECO:0007669"/>
    <property type="project" value="TreeGrafter"/>
</dbReference>